<dbReference type="AlphaFoldDB" id="A0A010Z677"/>
<feature type="transmembrane region" description="Helical" evidence="1">
    <location>
        <begin position="49"/>
        <end position="77"/>
    </location>
</feature>
<evidence type="ECO:0000256" key="1">
    <source>
        <dbReference type="SAM" id="Phobius"/>
    </source>
</evidence>
<evidence type="ECO:0000313" key="3">
    <source>
        <dbReference type="EMBL" id="EXG82798.1"/>
    </source>
</evidence>
<evidence type="ECO:0000313" key="4">
    <source>
        <dbReference type="Proteomes" id="UP000021053"/>
    </source>
</evidence>
<dbReference type="RefSeq" id="WP_051570666.1">
    <property type="nucleotide sequence ID" value="NZ_KK073874.1"/>
</dbReference>
<keyword evidence="1" id="KW-1133">Transmembrane helix</keyword>
<sequence length="208" mass="22607">MIRVLRNWWAEASLAAAFVALTAALVWWPPLLDLDRAVRDWCDAHRPQWLHTVLVGFDLLGQRALVLPLVLVVAGVLAVRRRAVGPLVLAVVAAGVNSVVVEVLKRWTSRGAPHHGSIEMFSGDPAVEYPSGHVSNGLVYYAVLAVLLSGVLPPLARQLLRWVPGVLVFVGTTGLAWHWLTDSVGGYLLGLLQVLLLLRLGKFSTRGP</sequence>
<protein>
    <submittedName>
        <fullName evidence="3">PAP2 family phosphatase</fullName>
    </submittedName>
</protein>
<proteinExistence type="predicted"/>
<accession>A0A010Z677</accession>
<keyword evidence="1" id="KW-0812">Transmembrane</keyword>
<feature type="transmembrane region" description="Helical" evidence="1">
    <location>
        <begin position="12"/>
        <end position="29"/>
    </location>
</feature>
<feature type="transmembrane region" description="Helical" evidence="1">
    <location>
        <begin position="138"/>
        <end position="155"/>
    </location>
</feature>
<dbReference type="Proteomes" id="UP000021053">
    <property type="component" value="Unassembled WGS sequence"/>
</dbReference>
<evidence type="ECO:0000259" key="2">
    <source>
        <dbReference type="Pfam" id="PF01569"/>
    </source>
</evidence>
<feature type="transmembrane region" description="Helical" evidence="1">
    <location>
        <begin position="162"/>
        <end position="179"/>
    </location>
</feature>
<dbReference type="OrthoDB" id="5289372at2"/>
<dbReference type="InterPro" id="IPR036938">
    <property type="entry name" value="PAP2/HPO_sf"/>
</dbReference>
<organism evidence="3 4">
    <name type="scientific">Cryptosporangium arvum DSM 44712</name>
    <dbReference type="NCBI Taxonomy" id="927661"/>
    <lineage>
        <taxon>Bacteria</taxon>
        <taxon>Bacillati</taxon>
        <taxon>Actinomycetota</taxon>
        <taxon>Actinomycetes</taxon>
        <taxon>Cryptosporangiales</taxon>
        <taxon>Cryptosporangiaceae</taxon>
        <taxon>Cryptosporangium</taxon>
    </lineage>
</organism>
<keyword evidence="1" id="KW-0472">Membrane</keyword>
<feature type="domain" description="Phosphatidic acid phosphatase type 2/haloperoxidase" evidence="2">
    <location>
        <begin position="87"/>
        <end position="201"/>
    </location>
</feature>
<reference evidence="3 4" key="1">
    <citation type="submission" date="2013-07" db="EMBL/GenBank/DDBJ databases">
        <authorList>
            <consortium name="DOE Joint Genome Institute"/>
            <person name="Eisen J."/>
            <person name="Huntemann M."/>
            <person name="Han J."/>
            <person name="Chen A."/>
            <person name="Kyrpides N."/>
            <person name="Mavromatis K."/>
            <person name="Markowitz V."/>
            <person name="Palaniappan K."/>
            <person name="Ivanova N."/>
            <person name="Schaumberg A."/>
            <person name="Pati A."/>
            <person name="Liolios K."/>
            <person name="Nordberg H.P."/>
            <person name="Cantor M.N."/>
            <person name="Hua S.X."/>
            <person name="Woyke T."/>
        </authorList>
    </citation>
    <scope>NUCLEOTIDE SEQUENCE [LARGE SCALE GENOMIC DNA]</scope>
    <source>
        <strain evidence="3 4">DSM 44712</strain>
    </source>
</reference>
<dbReference type="Pfam" id="PF01569">
    <property type="entry name" value="PAP2"/>
    <property type="match status" value="1"/>
</dbReference>
<dbReference type="Gene3D" id="1.20.144.10">
    <property type="entry name" value="Phosphatidic acid phosphatase type 2/haloperoxidase"/>
    <property type="match status" value="1"/>
</dbReference>
<dbReference type="EMBL" id="JFBT01000001">
    <property type="protein sequence ID" value="EXG82798.1"/>
    <property type="molecule type" value="Genomic_DNA"/>
</dbReference>
<dbReference type="HOGENOM" id="CLU_078789_0_0_11"/>
<comment type="caution">
    <text evidence="3">The sequence shown here is derived from an EMBL/GenBank/DDBJ whole genome shotgun (WGS) entry which is preliminary data.</text>
</comment>
<dbReference type="SUPFAM" id="SSF48317">
    <property type="entry name" value="Acid phosphatase/Vanadium-dependent haloperoxidase"/>
    <property type="match status" value="1"/>
</dbReference>
<gene>
    <name evidence="3" type="ORF">CryarDRAFT_3999</name>
</gene>
<dbReference type="InterPro" id="IPR000326">
    <property type="entry name" value="PAP2/HPO"/>
</dbReference>
<name>A0A010Z677_9ACTN</name>
<keyword evidence="4" id="KW-1185">Reference proteome</keyword>
<feature type="transmembrane region" description="Helical" evidence="1">
    <location>
        <begin position="84"/>
        <end position="104"/>
    </location>
</feature>